<gene>
    <name evidence="1" type="ORF">PG991_011314</name>
</gene>
<organism evidence="1 2">
    <name type="scientific">Apiospora marii</name>
    <dbReference type="NCBI Taxonomy" id="335849"/>
    <lineage>
        <taxon>Eukaryota</taxon>
        <taxon>Fungi</taxon>
        <taxon>Dikarya</taxon>
        <taxon>Ascomycota</taxon>
        <taxon>Pezizomycotina</taxon>
        <taxon>Sordariomycetes</taxon>
        <taxon>Xylariomycetidae</taxon>
        <taxon>Amphisphaeriales</taxon>
        <taxon>Apiosporaceae</taxon>
        <taxon>Apiospora</taxon>
    </lineage>
</organism>
<dbReference type="Proteomes" id="UP001396898">
    <property type="component" value="Unassembled WGS sequence"/>
</dbReference>
<evidence type="ECO:0000313" key="2">
    <source>
        <dbReference type="Proteomes" id="UP001396898"/>
    </source>
</evidence>
<comment type="caution">
    <text evidence="1">The sequence shown here is derived from an EMBL/GenBank/DDBJ whole genome shotgun (WGS) entry which is preliminary data.</text>
</comment>
<accession>A0ABR1REW0</accession>
<sequence length="118" mass="12607">MRATSAAAPTPPSARLGGDLVLRLAADQPTRVLVVAWEVDRRRGHGGWAPAALGRLHRLGAVGHEARPARRPRRGKLGAVRRRWLAGCRDGDLSHGRRDRLGLGGGRGDKDRLGCAAC</sequence>
<name>A0ABR1REW0_9PEZI</name>
<keyword evidence="2" id="KW-1185">Reference proteome</keyword>
<dbReference type="EMBL" id="JAQQWI010000016">
    <property type="protein sequence ID" value="KAK8008763.1"/>
    <property type="molecule type" value="Genomic_DNA"/>
</dbReference>
<reference evidence="1 2" key="1">
    <citation type="submission" date="2023-01" db="EMBL/GenBank/DDBJ databases">
        <title>Analysis of 21 Apiospora genomes using comparative genomics revels a genus with tremendous synthesis potential of carbohydrate active enzymes and secondary metabolites.</title>
        <authorList>
            <person name="Sorensen T."/>
        </authorList>
    </citation>
    <scope>NUCLEOTIDE SEQUENCE [LARGE SCALE GENOMIC DNA]</scope>
    <source>
        <strain evidence="1 2">CBS 20057</strain>
    </source>
</reference>
<proteinExistence type="predicted"/>
<protein>
    <submittedName>
        <fullName evidence="1">Uncharacterized protein</fullName>
    </submittedName>
</protein>
<evidence type="ECO:0000313" key="1">
    <source>
        <dbReference type="EMBL" id="KAK8008763.1"/>
    </source>
</evidence>